<evidence type="ECO:0000313" key="1">
    <source>
        <dbReference type="EMBL" id="GMR62556.1"/>
    </source>
</evidence>
<feature type="non-terminal residue" evidence="1">
    <location>
        <position position="1"/>
    </location>
</feature>
<sequence>PNFTTWKMYIRMNGRTDKNNLIIQVNTFGESRTTRPGSAPVQLQPTPPLRRRVVPRLVPYLAFFGICGRSVVSNTQLRQRNLTQVFELDNLVVVDGRLLVDGRGIRQPGRLVPADRHLCDDDGILQRSHR</sequence>
<keyword evidence="2" id="KW-1185">Reference proteome</keyword>
<accession>A0AAN5DFF6</accession>
<dbReference type="Proteomes" id="UP001328107">
    <property type="component" value="Unassembled WGS sequence"/>
</dbReference>
<name>A0AAN5DFF6_9BILA</name>
<dbReference type="EMBL" id="BTRK01000006">
    <property type="protein sequence ID" value="GMR62556.1"/>
    <property type="molecule type" value="Genomic_DNA"/>
</dbReference>
<organism evidence="1 2">
    <name type="scientific">Pristionchus mayeri</name>
    <dbReference type="NCBI Taxonomy" id="1317129"/>
    <lineage>
        <taxon>Eukaryota</taxon>
        <taxon>Metazoa</taxon>
        <taxon>Ecdysozoa</taxon>
        <taxon>Nematoda</taxon>
        <taxon>Chromadorea</taxon>
        <taxon>Rhabditida</taxon>
        <taxon>Rhabditina</taxon>
        <taxon>Diplogasteromorpha</taxon>
        <taxon>Diplogasteroidea</taxon>
        <taxon>Neodiplogasteridae</taxon>
        <taxon>Pristionchus</taxon>
    </lineage>
</organism>
<dbReference type="AlphaFoldDB" id="A0AAN5DFF6"/>
<proteinExistence type="predicted"/>
<gene>
    <name evidence="1" type="ORF">PMAYCL1PPCAC_32751</name>
</gene>
<evidence type="ECO:0000313" key="2">
    <source>
        <dbReference type="Proteomes" id="UP001328107"/>
    </source>
</evidence>
<protein>
    <submittedName>
        <fullName evidence="1">Uncharacterized protein</fullName>
    </submittedName>
</protein>
<reference evidence="2" key="1">
    <citation type="submission" date="2022-10" db="EMBL/GenBank/DDBJ databases">
        <title>Genome assembly of Pristionchus species.</title>
        <authorList>
            <person name="Yoshida K."/>
            <person name="Sommer R.J."/>
        </authorList>
    </citation>
    <scope>NUCLEOTIDE SEQUENCE [LARGE SCALE GENOMIC DNA]</scope>
    <source>
        <strain evidence="2">RS5460</strain>
    </source>
</reference>
<comment type="caution">
    <text evidence="1">The sequence shown here is derived from an EMBL/GenBank/DDBJ whole genome shotgun (WGS) entry which is preliminary data.</text>
</comment>